<comment type="caution">
    <text evidence="1">The sequence shown here is derived from an EMBL/GenBank/DDBJ whole genome shotgun (WGS) entry which is preliminary data.</text>
</comment>
<sequence>MSTLIAVPELLDSAATDLASIASTLTGPAVPEETSWASTVLTG</sequence>
<dbReference type="Gene3D" id="1.10.287.850">
    <property type="entry name" value="HP0062-like domain"/>
    <property type="match status" value="1"/>
</dbReference>
<evidence type="ECO:0008006" key="5">
    <source>
        <dbReference type="Google" id="ProtNLM"/>
    </source>
</evidence>
<evidence type="ECO:0000313" key="1">
    <source>
        <dbReference type="EMBL" id="VAZ86096.1"/>
    </source>
</evidence>
<dbReference type="Proteomes" id="UP000271464">
    <property type="component" value="Unassembled WGS sequence"/>
</dbReference>
<evidence type="ECO:0000313" key="3">
    <source>
        <dbReference type="Proteomes" id="UP000271464"/>
    </source>
</evidence>
<dbReference type="AlphaFoldDB" id="A0AB38UZM4"/>
<organism evidence="1 4">
    <name type="scientific">Mycobacterium persicum</name>
    <dbReference type="NCBI Taxonomy" id="1487726"/>
    <lineage>
        <taxon>Bacteria</taxon>
        <taxon>Bacillati</taxon>
        <taxon>Actinomycetota</taxon>
        <taxon>Actinomycetes</taxon>
        <taxon>Mycobacteriales</taxon>
        <taxon>Mycobacteriaceae</taxon>
        <taxon>Mycobacterium</taxon>
    </lineage>
</organism>
<keyword evidence="3" id="KW-1185">Reference proteome</keyword>
<dbReference type="Proteomes" id="UP000279331">
    <property type="component" value="Unassembled WGS sequence"/>
</dbReference>
<evidence type="ECO:0000313" key="2">
    <source>
        <dbReference type="EMBL" id="VBA30110.1"/>
    </source>
</evidence>
<evidence type="ECO:0000313" key="4">
    <source>
        <dbReference type="Proteomes" id="UP000279331"/>
    </source>
</evidence>
<protein>
    <recommendedName>
        <fullName evidence="5">PE family protein</fullName>
    </recommendedName>
</protein>
<proteinExistence type="predicted"/>
<reference evidence="3 4" key="1">
    <citation type="submission" date="2018-09" db="EMBL/GenBank/DDBJ databases">
        <authorList>
            <person name="Tagini F."/>
        </authorList>
    </citation>
    <scope>NUCLEOTIDE SEQUENCE [LARGE SCALE GENOMIC DNA]</scope>
    <source>
        <strain evidence="2 3">MK4</strain>
        <strain evidence="1 4">MK42</strain>
    </source>
</reference>
<name>A0AB38UZM4_9MYCO</name>
<gene>
    <name evidence="1" type="ORF">LAUMK42_04939</name>
    <name evidence="2" type="ORF">LAUMK4_04964</name>
</gene>
<accession>A0AB38UZM4</accession>
<dbReference type="EMBL" id="UPHM01000134">
    <property type="protein sequence ID" value="VBA30110.1"/>
    <property type="molecule type" value="Genomic_DNA"/>
</dbReference>
<dbReference type="EMBL" id="UPHL01000142">
    <property type="protein sequence ID" value="VAZ86096.1"/>
    <property type="molecule type" value="Genomic_DNA"/>
</dbReference>